<evidence type="ECO:0000313" key="3">
    <source>
        <dbReference type="Proteomes" id="UP001525379"/>
    </source>
</evidence>
<gene>
    <name evidence="2" type="ORF">M3D15_02360</name>
</gene>
<feature type="transmembrane region" description="Helical" evidence="1">
    <location>
        <begin position="42"/>
        <end position="61"/>
    </location>
</feature>
<keyword evidence="1" id="KW-0812">Transmembrane</keyword>
<dbReference type="Pfam" id="PF14017">
    <property type="entry name" value="DUF4233"/>
    <property type="match status" value="1"/>
</dbReference>
<keyword evidence="3" id="KW-1185">Reference proteome</keyword>
<protein>
    <submittedName>
        <fullName evidence="2">DUF4233 domain-containing protein</fullName>
    </submittedName>
</protein>
<sequence length="146" mass="15593">MSRTRVTTMTATLGMILLGSQLCVTFLCVLAIVGLKVVPMELGLWVGGGILAFQLAAIAVLKVTNNTWLGWAVELISVAAGFLQPAMFIVGGMFLAAWIYCMIQGKRIDAERAPVIAEYERALAEGVSEEEAAARAREFTANRGAA</sequence>
<dbReference type="Proteomes" id="UP001525379">
    <property type="component" value="Unassembled WGS sequence"/>
</dbReference>
<evidence type="ECO:0000313" key="2">
    <source>
        <dbReference type="EMBL" id="MCT2042188.1"/>
    </source>
</evidence>
<feature type="transmembrane region" description="Helical" evidence="1">
    <location>
        <begin position="81"/>
        <end position="103"/>
    </location>
</feature>
<comment type="caution">
    <text evidence="2">The sequence shown here is derived from an EMBL/GenBank/DDBJ whole genome shotgun (WGS) entry which is preliminary data.</text>
</comment>
<keyword evidence="1" id="KW-1133">Transmembrane helix</keyword>
<evidence type="ECO:0000256" key="1">
    <source>
        <dbReference type="SAM" id="Phobius"/>
    </source>
</evidence>
<dbReference type="RefSeq" id="WP_260103804.1">
    <property type="nucleotide sequence ID" value="NZ_JALXSQ010000005.1"/>
</dbReference>
<name>A0ABT2HV34_9MICO</name>
<feature type="transmembrane region" description="Helical" evidence="1">
    <location>
        <begin position="12"/>
        <end position="35"/>
    </location>
</feature>
<proteinExistence type="predicted"/>
<dbReference type="InterPro" id="IPR025327">
    <property type="entry name" value="DUF4233"/>
</dbReference>
<organism evidence="2 3">
    <name type="scientific">Pseudoclavibacter albus</name>
    <dbReference type="NCBI Taxonomy" id="272241"/>
    <lineage>
        <taxon>Bacteria</taxon>
        <taxon>Bacillati</taxon>
        <taxon>Actinomycetota</taxon>
        <taxon>Actinomycetes</taxon>
        <taxon>Micrococcales</taxon>
        <taxon>Microbacteriaceae</taxon>
        <taxon>Pseudoclavibacter</taxon>
    </lineage>
</organism>
<accession>A0ABT2HV34</accession>
<dbReference type="EMBL" id="JALXSQ010000005">
    <property type="protein sequence ID" value="MCT2042188.1"/>
    <property type="molecule type" value="Genomic_DNA"/>
</dbReference>
<reference evidence="2 3" key="1">
    <citation type="submission" date="2022-04" db="EMBL/GenBank/DDBJ databases">
        <title>Human microbiome associated bacterial genomes.</title>
        <authorList>
            <person name="Sandstrom S."/>
            <person name="Salamzade R."/>
            <person name="Kalan L.R."/>
        </authorList>
    </citation>
    <scope>NUCLEOTIDE SEQUENCE [LARGE SCALE GENOMIC DNA]</scope>
    <source>
        <strain evidence="3">p3-SID1799</strain>
    </source>
</reference>
<keyword evidence="1" id="KW-0472">Membrane</keyword>